<feature type="binding site" evidence="1">
    <location>
        <position position="259"/>
    </location>
    <ligand>
        <name>substrate</name>
    </ligand>
</feature>
<protein>
    <recommendedName>
        <fullName evidence="1">Thiamine-monophosphate kinase</fullName>
        <shortName evidence="1">TMP kinase</shortName>
        <shortName evidence="1">Thiamine-phosphate kinase</shortName>
        <ecNumber evidence="1">2.7.4.16</ecNumber>
    </recommendedName>
</protein>
<feature type="binding site" evidence="1">
    <location>
        <position position="121"/>
    </location>
    <ligand>
        <name>Mg(2+)</name>
        <dbReference type="ChEBI" id="CHEBI:18420"/>
        <label>1</label>
    </ligand>
</feature>
<evidence type="ECO:0000259" key="3">
    <source>
        <dbReference type="Pfam" id="PF00586"/>
    </source>
</evidence>
<dbReference type="InterPro" id="IPR016188">
    <property type="entry name" value="PurM-like_N"/>
</dbReference>
<keyword evidence="1 5" id="KW-0418">Kinase</keyword>
<feature type="binding site" evidence="1">
    <location>
        <position position="146"/>
    </location>
    <ligand>
        <name>ATP</name>
        <dbReference type="ChEBI" id="CHEBI:30616"/>
    </ligand>
</feature>
<organism evidence="5 6">
    <name type="scientific">Piscibacillus salipiscarius</name>
    <dbReference type="NCBI Taxonomy" id="299480"/>
    <lineage>
        <taxon>Bacteria</taxon>
        <taxon>Bacillati</taxon>
        <taxon>Bacillota</taxon>
        <taxon>Bacilli</taxon>
        <taxon>Bacillales</taxon>
        <taxon>Bacillaceae</taxon>
        <taxon>Piscibacillus</taxon>
    </lineage>
</organism>
<comment type="function">
    <text evidence="1">Catalyzes the ATP-dependent phosphorylation of thiamine-monophosphate (TMP) to form thiamine-pyrophosphate (TPP), the active form of vitamin B1.</text>
</comment>
<feature type="domain" description="PurM-like C-terminal" evidence="4">
    <location>
        <begin position="150"/>
        <end position="297"/>
    </location>
</feature>
<comment type="pathway">
    <text evidence="1">Cofactor biosynthesis; thiamine diphosphate biosynthesis; thiamine diphosphate from thiamine phosphate: step 1/1.</text>
</comment>
<evidence type="ECO:0000259" key="4">
    <source>
        <dbReference type="Pfam" id="PF02769"/>
    </source>
</evidence>
<dbReference type="PANTHER" id="PTHR30270">
    <property type="entry name" value="THIAMINE-MONOPHOSPHATE KINASE"/>
    <property type="match status" value="1"/>
</dbReference>
<dbReference type="CDD" id="cd02194">
    <property type="entry name" value="ThiL"/>
    <property type="match status" value="1"/>
</dbReference>
<reference evidence="6" key="1">
    <citation type="journal article" date="2019" name="Int. J. Syst. Evol. Microbiol.">
        <title>The Global Catalogue of Microorganisms (GCM) 10K type strain sequencing project: providing services to taxonomists for standard genome sequencing and annotation.</title>
        <authorList>
            <consortium name="The Broad Institute Genomics Platform"/>
            <consortium name="The Broad Institute Genome Sequencing Center for Infectious Disease"/>
            <person name="Wu L."/>
            <person name="Ma J."/>
        </authorList>
    </citation>
    <scope>NUCLEOTIDE SEQUENCE [LARGE SCALE GENOMIC DNA]</scope>
    <source>
        <strain evidence="6">TISTR 1571</strain>
    </source>
</reference>
<dbReference type="InterPro" id="IPR006283">
    <property type="entry name" value="ThiL-like"/>
</dbReference>
<feature type="binding site" evidence="1">
    <location>
        <position position="209"/>
    </location>
    <ligand>
        <name>Mg(2+)</name>
        <dbReference type="ChEBI" id="CHEBI:18420"/>
        <label>3</label>
    </ligand>
</feature>
<keyword evidence="1 5" id="KW-0808">Transferase</keyword>
<keyword evidence="1" id="KW-0067">ATP-binding</keyword>
<feature type="binding site" evidence="1">
    <location>
        <position position="51"/>
    </location>
    <ligand>
        <name>substrate</name>
    </ligand>
</feature>
<dbReference type="Pfam" id="PF00586">
    <property type="entry name" value="AIRS"/>
    <property type="match status" value="1"/>
</dbReference>
<dbReference type="Pfam" id="PF02769">
    <property type="entry name" value="AIRS_C"/>
    <property type="match status" value="1"/>
</dbReference>
<dbReference type="InterPro" id="IPR036921">
    <property type="entry name" value="PurM-like_N_sf"/>
</dbReference>
<evidence type="ECO:0000256" key="1">
    <source>
        <dbReference type="HAMAP-Rule" id="MF_02128"/>
    </source>
</evidence>
<sequence>MDEFNFIKAIKPKYYKHSSVVKGIGDDGAIIQPNYSQQLVIATDTMVENIHFSLEYMSFEDVGYRVLAANLSDLAAMGSQPLYYIVNISSSNQVSNQELVRIMNGMKELADSYKMDLIGGDTTSSNQLVVTVTVFGQVDQNKKRLRSVAKPGDSVFVTGYLGESGYGFKLLQLGDYQHHNHFIKQHIRPRPRLDFVNTTATIDRICLNDVSDGLSSELNEIADASNVSMLINWEDIPVHPDMTYLEGFELEKLLLSTGEDFQLVGTCSQNDLKQIQINCQHAGIKVSKIGKVLDNNHDPTVYINKNGTKSRLDSQGYQHGKCKGD</sequence>
<keyword evidence="1" id="KW-0547">Nucleotide-binding</keyword>
<feature type="binding site" evidence="1">
    <location>
        <position position="44"/>
    </location>
    <ligand>
        <name>Mg(2+)</name>
        <dbReference type="ChEBI" id="CHEBI:18420"/>
        <label>1</label>
    </ligand>
</feature>
<dbReference type="PANTHER" id="PTHR30270:SF0">
    <property type="entry name" value="THIAMINE-MONOPHOSPHATE KINASE"/>
    <property type="match status" value="1"/>
</dbReference>
<dbReference type="Proteomes" id="UP001597452">
    <property type="component" value="Unassembled WGS sequence"/>
</dbReference>
<evidence type="ECO:0000256" key="2">
    <source>
        <dbReference type="SAM" id="MobiDB-lite"/>
    </source>
</evidence>
<evidence type="ECO:0000313" key="6">
    <source>
        <dbReference type="Proteomes" id="UP001597452"/>
    </source>
</evidence>
<keyword evidence="1" id="KW-0460">Magnesium</keyword>
<evidence type="ECO:0000313" key="5">
    <source>
        <dbReference type="EMBL" id="MFD2638018.1"/>
    </source>
</evidence>
<comment type="caution">
    <text evidence="1">Lacks conserved residue(s) required for the propagation of feature annotation.</text>
</comment>
<feature type="compositionally biased region" description="Polar residues" evidence="2">
    <location>
        <begin position="303"/>
        <end position="317"/>
    </location>
</feature>
<proteinExistence type="inferred from homology"/>
<dbReference type="PIRSF" id="PIRSF005303">
    <property type="entry name" value="Thiam_monoph_kin"/>
    <property type="match status" value="1"/>
</dbReference>
<comment type="caution">
    <text evidence="5">The sequence shown here is derived from an EMBL/GenBank/DDBJ whole genome shotgun (WGS) entry which is preliminary data.</text>
</comment>
<dbReference type="EC" id="2.7.4.16" evidence="1"/>
<dbReference type="RefSeq" id="WP_377327579.1">
    <property type="nucleotide sequence ID" value="NZ_JBHUMZ010000013.1"/>
</dbReference>
<keyword evidence="6" id="KW-1185">Reference proteome</keyword>
<keyword evidence="1" id="KW-0479">Metal-binding</keyword>
<feature type="binding site" evidence="1">
    <location>
        <position position="73"/>
    </location>
    <ligand>
        <name>Mg(2+)</name>
        <dbReference type="ChEBI" id="CHEBI:18420"/>
        <label>2</label>
    </ligand>
</feature>
<comment type="miscellaneous">
    <text evidence="1">Reaction mechanism of ThiL seems to utilize a direct, inline transfer of the gamma-phosphate of ATP to TMP rather than a phosphorylated enzyme intermediate.</text>
</comment>
<feature type="binding site" evidence="1">
    <location>
        <position position="73"/>
    </location>
    <ligand>
        <name>Mg(2+)</name>
        <dbReference type="ChEBI" id="CHEBI:18420"/>
        <label>3</label>
    </ligand>
</feature>
<feature type="binding site" evidence="1">
    <location>
        <position position="317"/>
    </location>
    <ligand>
        <name>substrate</name>
    </ligand>
</feature>
<feature type="binding site" evidence="1">
    <location>
        <position position="73"/>
    </location>
    <ligand>
        <name>Mg(2+)</name>
        <dbReference type="ChEBI" id="CHEBI:18420"/>
        <label>4</label>
    </ligand>
</feature>
<comment type="similarity">
    <text evidence="1">Belongs to the thiamine-monophosphate kinase family.</text>
</comment>
<dbReference type="Gene3D" id="3.90.650.10">
    <property type="entry name" value="PurM-like C-terminal domain"/>
    <property type="match status" value="1"/>
</dbReference>
<dbReference type="InterPro" id="IPR010918">
    <property type="entry name" value="PurM-like_C_dom"/>
</dbReference>
<keyword evidence="1" id="KW-0784">Thiamine biosynthesis</keyword>
<feature type="binding site" evidence="1">
    <location>
        <position position="27"/>
    </location>
    <ligand>
        <name>Mg(2+)</name>
        <dbReference type="ChEBI" id="CHEBI:18420"/>
        <label>3</label>
    </ligand>
</feature>
<dbReference type="EMBL" id="JBHUMZ010000013">
    <property type="protein sequence ID" value="MFD2638018.1"/>
    <property type="molecule type" value="Genomic_DNA"/>
</dbReference>
<feature type="binding site" evidence="1">
    <location>
        <position position="27"/>
    </location>
    <ligand>
        <name>Mg(2+)</name>
        <dbReference type="ChEBI" id="CHEBI:18420"/>
        <label>4</label>
    </ligand>
</feature>
<feature type="region of interest" description="Disordered" evidence="2">
    <location>
        <begin position="303"/>
        <end position="325"/>
    </location>
</feature>
<dbReference type="NCBIfam" id="TIGR01379">
    <property type="entry name" value="thiL"/>
    <property type="match status" value="1"/>
</dbReference>
<comment type="catalytic activity">
    <reaction evidence="1">
        <text>thiamine phosphate + ATP = thiamine diphosphate + ADP</text>
        <dbReference type="Rhea" id="RHEA:15913"/>
        <dbReference type="ChEBI" id="CHEBI:30616"/>
        <dbReference type="ChEBI" id="CHEBI:37575"/>
        <dbReference type="ChEBI" id="CHEBI:58937"/>
        <dbReference type="ChEBI" id="CHEBI:456216"/>
        <dbReference type="EC" id="2.7.4.16"/>
    </reaction>
</comment>
<dbReference type="InterPro" id="IPR036676">
    <property type="entry name" value="PurM-like_C_sf"/>
</dbReference>
<dbReference type="HAMAP" id="MF_02128">
    <property type="entry name" value="TMP_kinase"/>
    <property type="match status" value="1"/>
</dbReference>
<dbReference type="GO" id="GO:0009030">
    <property type="term" value="F:thiamine-phosphate kinase activity"/>
    <property type="evidence" value="ECO:0007669"/>
    <property type="project" value="UniProtKB-EC"/>
</dbReference>
<feature type="binding site" evidence="1">
    <location>
        <position position="43"/>
    </location>
    <ligand>
        <name>Mg(2+)</name>
        <dbReference type="ChEBI" id="CHEBI:18420"/>
        <label>1</label>
    </ligand>
</feature>
<feature type="binding site" evidence="1">
    <location>
        <position position="212"/>
    </location>
    <ligand>
        <name>Mg(2+)</name>
        <dbReference type="ChEBI" id="CHEBI:18420"/>
        <label>5</label>
    </ligand>
</feature>
<feature type="binding site" evidence="1">
    <location>
        <begin position="120"/>
        <end position="121"/>
    </location>
    <ligand>
        <name>ATP</name>
        <dbReference type="ChEBI" id="CHEBI:30616"/>
    </ligand>
</feature>
<name>A0ABW5Q7S1_9BACI</name>
<accession>A0ABW5Q7S1</accession>
<feature type="domain" description="PurM-like N-terminal" evidence="3">
    <location>
        <begin position="25"/>
        <end position="138"/>
    </location>
</feature>
<dbReference type="Gene3D" id="3.30.1330.10">
    <property type="entry name" value="PurM-like, N-terminal domain"/>
    <property type="match status" value="1"/>
</dbReference>
<dbReference type="SUPFAM" id="SSF56042">
    <property type="entry name" value="PurM C-terminal domain-like"/>
    <property type="match status" value="1"/>
</dbReference>
<gene>
    <name evidence="1 5" type="primary">thiL</name>
    <name evidence="5" type="ORF">ACFSW4_03940</name>
</gene>
<feature type="binding site" evidence="1">
    <location>
        <position position="211"/>
    </location>
    <ligand>
        <name>ATP</name>
        <dbReference type="ChEBI" id="CHEBI:30616"/>
    </ligand>
</feature>
<feature type="binding site" evidence="1">
    <location>
        <position position="44"/>
    </location>
    <ligand>
        <name>Mg(2+)</name>
        <dbReference type="ChEBI" id="CHEBI:18420"/>
        <label>2</label>
    </ligand>
</feature>
<dbReference type="SUPFAM" id="SSF55326">
    <property type="entry name" value="PurM N-terminal domain-like"/>
    <property type="match status" value="1"/>
</dbReference>